<dbReference type="Proteomes" id="UP000199437">
    <property type="component" value="Unassembled WGS sequence"/>
</dbReference>
<keyword evidence="3" id="KW-0479">Metal-binding</keyword>
<dbReference type="GO" id="GO:0043604">
    <property type="term" value="P:amide biosynthetic process"/>
    <property type="evidence" value="ECO:0007669"/>
    <property type="project" value="UniProtKB-ARBA"/>
</dbReference>
<dbReference type="Pfam" id="PF01546">
    <property type="entry name" value="Peptidase_M20"/>
    <property type="match status" value="1"/>
</dbReference>
<dbReference type="GO" id="GO:0006508">
    <property type="term" value="P:proteolysis"/>
    <property type="evidence" value="ECO:0007669"/>
    <property type="project" value="UniProtKB-KW"/>
</dbReference>
<protein>
    <submittedName>
        <fullName evidence="7">Carboxypeptidase PM20D1</fullName>
    </submittedName>
</protein>
<accession>A0A1I0P532</accession>
<gene>
    <name evidence="7" type="ORF">SAMN05216290_1728</name>
</gene>
<dbReference type="GO" id="GO:0016810">
    <property type="term" value="F:hydrolase activity, acting on carbon-nitrogen (but not peptide) bonds"/>
    <property type="evidence" value="ECO:0007669"/>
    <property type="project" value="UniProtKB-ARBA"/>
</dbReference>
<dbReference type="Pfam" id="PF07687">
    <property type="entry name" value="M20_dimer"/>
    <property type="match status" value="1"/>
</dbReference>
<comment type="similarity">
    <text evidence="1">Belongs to the peptidase M20A family.</text>
</comment>
<evidence type="ECO:0000313" key="7">
    <source>
        <dbReference type="EMBL" id="SEW09439.1"/>
    </source>
</evidence>
<dbReference type="AlphaFoldDB" id="A0A1I0P532"/>
<evidence type="ECO:0000256" key="2">
    <source>
        <dbReference type="ARBA" id="ARBA00022670"/>
    </source>
</evidence>
<dbReference type="STRING" id="1267423.SAMN05216290_1728"/>
<dbReference type="PANTHER" id="PTHR45962">
    <property type="entry name" value="N-FATTY-ACYL-AMINO ACID SYNTHASE/HYDROLASE PM20D1"/>
    <property type="match status" value="1"/>
</dbReference>
<dbReference type="InterPro" id="IPR047177">
    <property type="entry name" value="Pept_M20A"/>
</dbReference>
<evidence type="ECO:0000259" key="6">
    <source>
        <dbReference type="Pfam" id="PF07687"/>
    </source>
</evidence>
<dbReference type="Gene3D" id="1.10.150.900">
    <property type="match status" value="1"/>
</dbReference>
<dbReference type="RefSeq" id="WP_090258093.1">
    <property type="nucleotide sequence ID" value="NZ_FOIR01000001.1"/>
</dbReference>
<dbReference type="FunFam" id="3.40.630.10:FF:000027">
    <property type="entry name" value="N-fatty-acyl-amino acid synthase/hydrolase PM20D1"/>
    <property type="match status" value="1"/>
</dbReference>
<evidence type="ECO:0000256" key="3">
    <source>
        <dbReference type="ARBA" id="ARBA00022723"/>
    </source>
</evidence>
<dbReference type="GO" id="GO:0005576">
    <property type="term" value="C:extracellular region"/>
    <property type="evidence" value="ECO:0007669"/>
    <property type="project" value="UniProtKB-ARBA"/>
</dbReference>
<dbReference type="InterPro" id="IPR002933">
    <property type="entry name" value="Peptidase_M20"/>
</dbReference>
<evidence type="ECO:0000256" key="4">
    <source>
        <dbReference type="ARBA" id="ARBA00022801"/>
    </source>
</evidence>
<dbReference type="InterPro" id="IPR011650">
    <property type="entry name" value="Peptidase_M20_dimer"/>
</dbReference>
<feature type="domain" description="Peptidase M20 dimerisation" evidence="6">
    <location>
        <begin position="234"/>
        <end position="378"/>
    </location>
</feature>
<keyword evidence="5" id="KW-0862">Zinc</keyword>
<dbReference type="EMBL" id="FOIR01000001">
    <property type="protein sequence ID" value="SEW09439.1"/>
    <property type="molecule type" value="Genomic_DNA"/>
</dbReference>
<dbReference type="Gene3D" id="3.30.70.360">
    <property type="match status" value="1"/>
</dbReference>
<dbReference type="GO" id="GO:0006629">
    <property type="term" value="P:lipid metabolic process"/>
    <property type="evidence" value="ECO:0007669"/>
    <property type="project" value="UniProtKB-ARBA"/>
</dbReference>
<keyword evidence="8" id="KW-1185">Reference proteome</keyword>
<name>A0A1I0P532_9BACT</name>
<dbReference type="InterPro" id="IPR036264">
    <property type="entry name" value="Bact_exopeptidase_dim_dom"/>
</dbReference>
<keyword evidence="7" id="KW-0121">Carboxypeptidase</keyword>
<dbReference type="GO" id="GO:0046872">
    <property type="term" value="F:metal ion binding"/>
    <property type="evidence" value="ECO:0007669"/>
    <property type="project" value="UniProtKB-KW"/>
</dbReference>
<keyword evidence="2" id="KW-0645">Protease</keyword>
<dbReference type="PIRSF" id="PIRSF036696">
    <property type="entry name" value="ACY-1"/>
    <property type="match status" value="1"/>
</dbReference>
<evidence type="ECO:0000313" key="8">
    <source>
        <dbReference type="Proteomes" id="UP000199437"/>
    </source>
</evidence>
<dbReference type="GO" id="GO:0004180">
    <property type="term" value="F:carboxypeptidase activity"/>
    <property type="evidence" value="ECO:0007669"/>
    <property type="project" value="UniProtKB-KW"/>
</dbReference>
<evidence type="ECO:0000256" key="5">
    <source>
        <dbReference type="ARBA" id="ARBA00022833"/>
    </source>
</evidence>
<dbReference type="OrthoDB" id="9792335at2"/>
<evidence type="ECO:0000256" key="1">
    <source>
        <dbReference type="ARBA" id="ARBA00006247"/>
    </source>
</evidence>
<sequence>MKKFFLGLLLLFLGFVAYILINTFATTSKQITVEPITKIDIEQDAISRFQQALRIQTISHENVEDFDSTAFSAFNQLIIDNYPMVDSLLEHQYFSEYSHLYKWEGKKPSLKPVVLMGHLDVVPIASPDKWTVDPFAGTIKDDIIWGRGTIDDKFTVIGILEATEMLLKEGFKPERTFYFSFGHDEEVSGKYGAVKIAQYMQEQGIEAEFVMDEGYAVTQKLVPGIDKDVAMIGVAEKGITSIALQVDMKGGHSSQPAKETAIDVLANAVAKLKANPLPATFSEPMEGFMDALGPEMGFVNRMAFANRGIFKSIILSTYEGAGGSGNALIRTTTSPTIFQAGIKENVIPTTARAVVNFRIIPGQTAEEVKQHVVSTINDPRVTVAFHGFNNDPSAVSPHNVEAYELINKTIKQIFPETLTAPNLVIGATDSRHFSGVSKNIYRFVPYHINEQNIDSFHGIDEHIPVEDYKDAIRFYRQLMLNTK</sequence>
<keyword evidence="4" id="KW-0378">Hydrolase</keyword>
<reference evidence="8" key="1">
    <citation type="submission" date="2016-10" db="EMBL/GenBank/DDBJ databases">
        <authorList>
            <person name="Varghese N."/>
            <person name="Submissions S."/>
        </authorList>
    </citation>
    <scope>NUCLEOTIDE SEQUENCE [LARGE SCALE GENOMIC DNA]</scope>
    <source>
        <strain evidence="8">CGMCC 1.12402</strain>
    </source>
</reference>
<dbReference type="Gene3D" id="3.40.630.10">
    <property type="entry name" value="Zn peptidases"/>
    <property type="match status" value="1"/>
</dbReference>
<dbReference type="GO" id="GO:0006520">
    <property type="term" value="P:amino acid metabolic process"/>
    <property type="evidence" value="ECO:0007669"/>
    <property type="project" value="UniProtKB-ARBA"/>
</dbReference>
<proteinExistence type="inferred from homology"/>
<dbReference type="SUPFAM" id="SSF53187">
    <property type="entry name" value="Zn-dependent exopeptidases"/>
    <property type="match status" value="1"/>
</dbReference>
<dbReference type="FunFam" id="1.10.150.900:FF:000003">
    <property type="entry name" value="N-fatty-acyl-amino acid synthase/hydrolase PM20D1"/>
    <property type="match status" value="1"/>
</dbReference>
<dbReference type="GeneID" id="99986449"/>
<dbReference type="PANTHER" id="PTHR45962:SF1">
    <property type="entry name" value="N-FATTY-ACYL-AMINO ACID SYNTHASE_HYDROLASE PM20D1"/>
    <property type="match status" value="1"/>
</dbReference>
<organism evidence="7 8">
    <name type="scientific">Roseivirga pacifica</name>
    <dbReference type="NCBI Taxonomy" id="1267423"/>
    <lineage>
        <taxon>Bacteria</taxon>
        <taxon>Pseudomonadati</taxon>
        <taxon>Bacteroidota</taxon>
        <taxon>Cytophagia</taxon>
        <taxon>Cytophagales</taxon>
        <taxon>Roseivirgaceae</taxon>
        <taxon>Roseivirga</taxon>
    </lineage>
</organism>
<dbReference type="SUPFAM" id="SSF55031">
    <property type="entry name" value="Bacterial exopeptidase dimerisation domain"/>
    <property type="match status" value="1"/>
</dbReference>